<evidence type="ECO:0000256" key="6">
    <source>
        <dbReference type="ARBA" id="ARBA00022679"/>
    </source>
</evidence>
<dbReference type="InterPro" id="IPR043502">
    <property type="entry name" value="DNA/RNA_pol_sf"/>
</dbReference>
<dbReference type="Gene3D" id="2.40.70.10">
    <property type="entry name" value="Acid Proteases"/>
    <property type="match status" value="1"/>
</dbReference>
<dbReference type="Gene3D" id="2.30.30.850">
    <property type="match status" value="1"/>
</dbReference>
<reference evidence="22" key="1">
    <citation type="submission" date="2023-06" db="EMBL/GenBank/DDBJ databases">
        <title>Reference genome for the Northern bat (Eptesicus nilssonii), a most northern bat species.</title>
        <authorList>
            <person name="Laine V.N."/>
            <person name="Pulliainen A.T."/>
            <person name="Lilley T.M."/>
        </authorList>
    </citation>
    <scope>NUCLEOTIDE SEQUENCE</scope>
    <source>
        <strain evidence="22">BLF_Eptnil</strain>
        <tissue evidence="22">Kidney</tissue>
    </source>
</reference>
<feature type="domain" description="RNase H type-1" evidence="20">
    <location>
        <begin position="905"/>
        <end position="1052"/>
    </location>
</feature>
<evidence type="ECO:0000256" key="9">
    <source>
        <dbReference type="ARBA" id="ARBA00022759"/>
    </source>
</evidence>
<keyword evidence="10" id="KW-0378">Hydrolase</keyword>
<dbReference type="InterPro" id="IPR043128">
    <property type="entry name" value="Rev_trsase/Diguanyl_cyclase"/>
</dbReference>
<dbReference type="Pfam" id="PF00665">
    <property type="entry name" value="rve"/>
    <property type="match status" value="1"/>
</dbReference>
<evidence type="ECO:0000256" key="15">
    <source>
        <dbReference type="PROSITE-ProRule" id="PRU00047"/>
    </source>
</evidence>
<evidence type="ECO:0000256" key="14">
    <source>
        <dbReference type="ARBA" id="ARBA00023172"/>
    </source>
</evidence>
<dbReference type="PROSITE" id="PS50175">
    <property type="entry name" value="ASP_PROT_RETROV"/>
    <property type="match status" value="1"/>
</dbReference>
<dbReference type="InterPro" id="IPR001995">
    <property type="entry name" value="Peptidase_A2_cat"/>
</dbReference>
<dbReference type="PROSITE" id="PS50879">
    <property type="entry name" value="RNASE_H_1"/>
    <property type="match status" value="1"/>
</dbReference>
<comment type="function">
    <text evidence="1">Catalyzes viral DNA integration into the host chromosome, by performing a series of DNA cutting and joining reactions. This enzyme activity takes place after virion entry into a cell and reverse transcription of the RNA genome in dsDNA. The first step in the integration process is 3' processing. This step requires a complex comprising the viral genome, matrix protein and integrase. This complex is called the pre-integration complex (PIC). The integrase protein removes 2 nucleotides from each 3' end of the viral DNA, leaving recessed CA OH's at the 3' ends. In the second step that requires cell division, the PIC enters cell nucleus. In the third step, termed strand transfer, the integrase protein joins the previously processed 3' ends to the 5' ends of strands of target cellular DNA at the site of integration. The last step is viral DNA integration into host chromosome.</text>
</comment>
<dbReference type="InterPro" id="IPR000477">
    <property type="entry name" value="RT_dom"/>
</dbReference>
<dbReference type="InterPro" id="IPR001584">
    <property type="entry name" value="Integrase_cat-core"/>
</dbReference>
<keyword evidence="15" id="KW-0862">Zinc</keyword>
<evidence type="ECO:0000256" key="12">
    <source>
        <dbReference type="ARBA" id="ARBA00022884"/>
    </source>
</evidence>
<keyword evidence="8" id="KW-0540">Nuclease</keyword>
<evidence type="ECO:0000256" key="16">
    <source>
        <dbReference type="SAM" id="MobiDB-lite"/>
    </source>
</evidence>
<dbReference type="InterPro" id="IPR050462">
    <property type="entry name" value="Retroviral_Gag-Pol_poly"/>
</dbReference>
<dbReference type="SUPFAM" id="SSF57756">
    <property type="entry name" value="Retrovirus zinc finger-like domains"/>
    <property type="match status" value="1"/>
</dbReference>
<dbReference type="GO" id="GO:0004523">
    <property type="term" value="F:RNA-DNA hybrid ribonuclease activity"/>
    <property type="evidence" value="ECO:0007669"/>
    <property type="project" value="UniProtKB-EC"/>
</dbReference>
<dbReference type="GO" id="GO:0006508">
    <property type="term" value="P:proteolysis"/>
    <property type="evidence" value="ECO:0007669"/>
    <property type="project" value="InterPro"/>
</dbReference>
<feature type="domain" description="CCHC-type" evidence="17">
    <location>
        <begin position="306"/>
        <end position="321"/>
    </location>
</feature>
<evidence type="ECO:0000256" key="8">
    <source>
        <dbReference type="ARBA" id="ARBA00022722"/>
    </source>
</evidence>
<feature type="region of interest" description="Disordered" evidence="16">
    <location>
        <begin position="238"/>
        <end position="264"/>
    </location>
</feature>
<comment type="caution">
    <text evidence="22">The sequence shown here is derived from an EMBL/GenBank/DDBJ whole genome shotgun (WGS) entry which is preliminary data.</text>
</comment>
<keyword evidence="11" id="KW-0460">Magnesium</keyword>
<dbReference type="InterPro" id="IPR021109">
    <property type="entry name" value="Peptidase_aspartic_dom_sf"/>
</dbReference>
<keyword evidence="9" id="KW-0255">Endonuclease</keyword>
<dbReference type="InterPro" id="IPR003036">
    <property type="entry name" value="Gag_P30"/>
</dbReference>
<dbReference type="PROSITE" id="PS50878">
    <property type="entry name" value="RT_POL"/>
    <property type="match status" value="1"/>
</dbReference>
<keyword evidence="15" id="KW-0479">Metal-binding</keyword>
<proteinExistence type="inferred from homology"/>
<protein>
    <recommendedName>
        <fullName evidence="5">Gag-Pol polyprotein</fullName>
        <ecNumber evidence="4">2.7.7.49</ecNumber>
        <ecNumber evidence="3">3.1.26.4</ecNumber>
    </recommendedName>
</protein>
<dbReference type="GO" id="GO:0006310">
    <property type="term" value="P:DNA recombination"/>
    <property type="evidence" value="ECO:0007669"/>
    <property type="project" value="UniProtKB-KW"/>
</dbReference>
<evidence type="ECO:0000259" key="19">
    <source>
        <dbReference type="PROSITE" id="PS50878"/>
    </source>
</evidence>
<dbReference type="GO" id="GO:0015074">
    <property type="term" value="P:DNA integration"/>
    <property type="evidence" value="ECO:0007669"/>
    <property type="project" value="InterPro"/>
</dbReference>
<dbReference type="GO" id="GO:0004190">
    <property type="term" value="F:aspartic-type endopeptidase activity"/>
    <property type="evidence" value="ECO:0007669"/>
    <property type="project" value="InterPro"/>
</dbReference>
<dbReference type="InterPro" id="IPR008919">
    <property type="entry name" value="Retrov_capsid_N"/>
</dbReference>
<evidence type="ECO:0000256" key="1">
    <source>
        <dbReference type="ARBA" id="ARBA00002884"/>
    </source>
</evidence>
<evidence type="ECO:0000259" key="17">
    <source>
        <dbReference type="PROSITE" id="PS50158"/>
    </source>
</evidence>
<dbReference type="Gene3D" id="1.10.340.70">
    <property type="match status" value="1"/>
</dbReference>
<feature type="domain" description="Peptidase A2" evidence="18">
    <location>
        <begin position="341"/>
        <end position="411"/>
    </location>
</feature>
<dbReference type="Pfam" id="PF00075">
    <property type="entry name" value="RNase_H"/>
    <property type="match status" value="1"/>
</dbReference>
<keyword evidence="7" id="KW-0548">Nucleotidyltransferase</keyword>
<dbReference type="EC" id="2.7.7.49" evidence="4"/>
<dbReference type="PROSITE" id="PS50994">
    <property type="entry name" value="INTEGRASE"/>
    <property type="match status" value="1"/>
</dbReference>
<evidence type="ECO:0000256" key="4">
    <source>
        <dbReference type="ARBA" id="ARBA00012493"/>
    </source>
</evidence>
<dbReference type="Gene3D" id="4.10.60.10">
    <property type="entry name" value="Zinc finger, CCHC-type"/>
    <property type="match status" value="1"/>
</dbReference>
<accession>A0AA40IBU3</accession>
<dbReference type="SUPFAM" id="SSF50630">
    <property type="entry name" value="Acid proteases"/>
    <property type="match status" value="1"/>
</dbReference>
<dbReference type="Gene3D" id="1.10.375.10">
    <property type="entry name" value="Human Immunodeficiency Virus Type 1 Capsid Protein"/>
    <property type="match status" value="1"/>
</dbReference>
<dbReference type="SUPFAM" id="SSF56672">
    <property type="entry name" value="DNA/RNA polymerases"/>
    <property type="match status" value="1"/>
</dbReference>
<dbReference type="EMBL" id="JAULJE010000001">
    <property type="protein sequence ID" value="KAK1346728.1"/>
    <property type="molecule type" value="Genomic_DNA"/>
</dbReference>
<dbReference type="InterPro" id="IPR040643">
    <property type="entry name" value="MLVIN_C"/>
</dbReference>
<evidence type="ECO:0000313" key="23">
    <source>
        <dbReference type="Proteomes" id="UP001177744"/>
    </source>
</evidence>
<dbReference type="InterPro" id="IPR018061">
    <property type="entry name" value="Retropepsins"/>
</dbReference>
<dbReference type="Pfam" id="PF00078">
    <property type="entry name" value="RVT_1"/>
    <property type="match status" value="1"/>
</dbReference>
<evidence type="ECO:0000256" key="5">
    <source>
        <dbReference type="ARBA" id="ARBA00018735"/>
    </source>
</evidence>
<dbReference type="InterPro" id="IPR001878">
    <property type="entry name" value="Znf_CCHC"/>
</dbReference>
<evidence type="ECO:0000313" key="22">
    <source>
        <dbReference type="EMBL" id="KAK1346728.1"/>
    </source>
</evidence>
<dbReference type="Gene3D" id="3.30.420.10">
    <property type="entry name" value="Ribonuclease H-like superfamily/Ribonuclease H"/>
    <property type="match status" value="2"/>
</dbReference>
<dbReference type="InterPro" id="IPR036397">
    <property type="entry name" value="RNaseH_sf"/>
</dbReference>
<dbReference type="InterPro" id="IPR015416">
    <property type="entry name" value="Znf_H2C2_histone_UAS-bd"/>
</dbReference>
<gene>
    <name evidence="22" type="ORF">QTO34_000588</name>
</gene>
<dbReference type="PROSITE" id="PS50158">
    <property type="entry name" value="ZF_CCHC"/>
    <property type="match status" value="1"/>
</dbReference>
<dbReference type="SUPFAM" id="SSF47943">
    <property type="entry name" value="Retrovirus capsid protein, N-terminal core domain"/>
    <property type="match status" value="1"/>
</dbReference>
<organism evidence="22 23">
    <name type="scientific">Cnephaeus nilssonii</name>
    <name type="common">Northern bat</name>
    <name type="synonym">Eptesicus nilssonii</name>
    <dbReference type="NCBI Taxonomy" id="3371016"/>
    <lineage>
        <taxon>Eukaryota</taxon>
        <taxon>Metazoa</taxon>
        <taxon>Chordata</taxon>
        <taxon>Craniata</taxon>
        <taxon>Vertebrata</taxon>
        <taxon>Euteleostomi</taxon>
        <taxon>Mammalia</taxon>
        <taxon>Eutheria</taxon>
        <taxon>Laurasiatheria</taxon>
        <taxon>Chiroptera</taxon>
        <taxon>Yangochiroptera</taxon>
        <taxon>Vespertilionidae</taxon>
        <taxon>Cnephaeus</taxon>
    </lineage>
</organism>
<evidence type="ECO:0000259" key="21">
    <source>
        <dbReference type="PROSITE" id="PS50994"/>
    </source>
</evidence>
<dbReference type="GO" id="GO:0003723">
    <property type="term" value="F:RNA binding"/>
    <property type="evidence" value="ECO:0007669"/>
    <property type="project" value="UniProtKB-KW"/>
</dbReference>
<dbReference type="GO" id="GO:0019068">
    <property type="term" value="P:virion assembly"/>
    <property type="evidence" value="ECO:0007669"/>
    <property type="project" value="InterPro"/>
</dbReference>
<evidence type="ECO:0000256" key="3">
    <source>
        <dbReference type="ARBA" id="ARBA00012180"/>
    </source>
</evidence>
<evidence type="ECO:0000259" key="18">
    <source>
        <dbReference type="PROSITE" id="PS50175"/>
    </source>
</evidence>
<dbReference type="InterPro" id="IPR041373">
    <property type="entry name" value="RT_RNaseH"/>
</dbReference>
<dbReference type="Pfam" id="PF17917">
    <property type="entry name" value="RT_RNaseH"/>
    <property type="match status" value="1"/>
</dbReference>
<dbReference type="InterPro" id="IPR002156">
    <property type="entry name" value="RNaseH_domain"/>
</dbReference>
<comment type="similarity">
    <text evidence="2">Belongs to the beta type-B retroviral polymerase family. HERV class-II K(HML-2) pol subfamily.</text>
</comment>
<dbReference type="InterPro" id="IPR001969">
    <property type="entry name" value="Aspartic_peptidase_AS"/>
</dbReference>
<dbReference type="CDD" id="cd06095">
    <property type="entry name" value="RP_RTVL_H_like"/>
    <property type="match status" value="1"/>
</dbReference>
<evidence type="ECO:0000256" key="2">
    <source>
        <dbReference type="ARBA" id="ARBA00010879"/>
    </source>
</evidence>
<dbReference type="SMART" id="SM00343">
    <property type="entry name" value="ZnF_C2HC"/>
    <property type="match status" value="1"/>
</dbReference>
<evidence type="ECO:0000256" key="10">
    <source>
        <dbReference type="ARBA" id="ARBA00022801"/>
    </source>
</evidence>
<dbReference type="Gene3D" id="3.10.20.370">
    <property type="match status" value="1"/>
</dbReference>
<dbReference type="Gene3D" id="3.30.70.270">
    <property type="match status" value="2"/>
</dbReference>
<dbReference type="EC" id="3.1.26.4" evidence="3"/>
<keyword evidence="14" id="KW-0233">DNA recombination</keyword>
<evidence type="ECO:0000256" key="13">
    <source>
        <dbReference type="ARBA" id="ARBA00022918"/>
    </source>
</evidence>
<dbReference type="GO" id="GO:0003964">
    <property type="term" value="F:RNA-directed DNA polymerase activity"/>
    <property type="evidence" value="ECO:0007669"/>
    <property type="project" value="UniProtKB-KW"/>
</dbReference>
<keyword evidence="15" id="KW-0863">Zinc-finger</keyword>
<name>A0AA40IBU3_CNENI</name>
<dbReference type="Gene3D" id="3.10.10.10">
    <property type="entry name" value="HIV Type 1 Reverse Transcriptase, subunit A, domain 1"/>
    <property type="match status" value="1"/>
</dbReference>
<dbReference type="PANTHER" id="PTHR33166">
    <property type="entry name" value="GAG_P30 DOMAIN-CONTAINING PROTEIN"/>
    <property type="match status" value="1"/>
</dbReference>
<dbReference type="PROSITE" id="PS00141">
    <property type="entry name" value="ASP_PROTEASE"/>
    <property type="match status" value="1"/>
</dbReference>
<dbReference type="Pfam" id="PF00077">
    <property type="entry name" value="RVP"/>
    <property type="match status" value="1"/>
</dbReference>
<dbReference type="Pfam" id="PF00098">
    <property type="entry name" value="zf-CCHC"/>
    <property type="match status" value="1"/>
</dbReference>
<dbReference type="InterPro" id="IPR012337">
    <property type="entry name" value="RNaseH-like_sf"/>
</dbReference>
<keyword evidence="12" id="KW-0694">RNA-binding</keyword>
<dbReference type="Pfam" id="PF18697">
    <property type="entry name" value="MLVIN_C"/>
    <property type="match status" value="1"/>
</dbReference>
<evidence type="ECO:0000256" key="11">
    <source>
        <dbReference type="ARBA" id="ARBA00022842"/>
    </source>
</evidence>
<evidence type="ECO:0000259" key="20">
    <source>
        <dbReference type="PROSITE" id="PS50879"/>
    </source>
</evidence>
<dbReference type="CDD" id="cd09273">
    <property type="entry name" value="RNase_HI_RT_Bel"/>
    <property type="match status" value="1"/>
</dbReference>
<evidence type="ECO:0000256" key="7">
    <source>
        <dbReference type="ARBA" id="ARBA00022695"/>
    </source>
</evidence>
<keyword evidence="23" id="KW-1185">Reference proteome</keyword>
<dbReference type="InterPro" id="IPR036875">
    <property type="entry name" value="Znf_CCHC_sf"/>
</dbReference>
<dbReference type="Pfam" id="PF02093">
    <property type="entry name" value="Gag_p30"/>
    <property type="match status" value="1"/>
</dbReference>
<dbReference type="GO" id="GO:0008270">
    <property type="term" value="F:zinc ion binding"/>
    <property type="evidence" value="ECO:0007669"/>
    <property type="project" value="UniProtKB-KW"/>
</dbReference>
<keyword evidence="13" id="KW-0695">RNA-directed DNA polymerase</keyword>
<keyword evidence="6" id="KW-0808">Transferase</keyword>
<feature type="domain" description="Integrase catalytic" evidence="21">
    <location>
        <begin position="1180"/>
        <end position="1338"/>
    </location>
</feature>
<feature type="domain" description="Reverse transcriptase" evidence="19">
    <location>
        <begin position="403"/>
        <end position="692"/>
    </location>
</feature>
<dbReference type="Pfam" id="PF09337">
    <property type="entry name" value="zf-H2C2"/>
    <property type="match status" value="1"/>
</dbReference>
<dbReference type="SUPFAM" id="SSF53098">
    <property type="entry name" value="Ribonuclease H-like"/>
    <property type="match status" value="2"/>
</dbReference>
<dbReference type="Proteomes" id="UP001177744">
    <property type="component" value="Unassembled WGS sequence"/>
</dbReference>
<sequence length="1476" mass="165870">MTPDTTVALPLRAYGPPPVVTDGGPAPLQPLQYWPFSSADLYNWKTNHPPFSEDPQRLTGLVESLMFSHQPTWDDCQQLLQTLFNTEERERILLEARKNVPGTDGRPTQLPLFIETAFPLSRPDWDSNTAEGRERLTVYRQTLVAGLRGAARCPTNLAKVREVIQGATKPPSVFLERLMEAFRRYTPFDPTSERQRASVAMAFIGQSAIDIKRKLQRIEGLQDYTLQDLVKEAEKVYHKRETEEEKEQRKEKEKRERENKRDRKQEKNLTWILAAVVGERGQEQTQGRAKKPGYLGNRTPLDKDQCAYCKEKGHWARECPKKRKNGPSKKVVTLKVEGKPVEFLVDTGAQHSVLLEPSGPVSHKKSWAIGATGHQQYSWTTRRMVNLGTGRVTHSFLVIPECPAPLLGRDLLTNMGAQITFTPEGLEVTQSRRMATALTIRLDDEHRLFEKQGTEISHINDWLSRYPGAWAETAGTGLAEERPPVVIELKATSTPVAVHQYPMTKEAREGIRPHIQCLLQQSILVKCQSPWNTPLLPVKKPGTGNYRPVQDLREVNKRVQDIHPTVPNPYNLLSSLPPDHIWYTNIFAFEWRDPDSRTTGQLTWTRLPQGFKNSPTLFDEALHQDLAHFRASHPQVTLLQYVDDLLLARATEEECQRGTGLLLEELARLGYRASAKKAQICQREVTYLGYALKEGQRWLTEARKQTDSDTRSSLTPPGTAGFCRLWIPGFATLAAPLYPLTREGSPFEWGNGQQQAFDDIKKALLPGITGRSKALRPICGREEGVARGVLTQPLGPWKRPVAYLSKKLDPVASGWPACLRSVAAVAVLVKDADKLIMGQKLTVIAPHSLESIIRQPPDRSGLPAILNPATLPPDTSTQESVLHTCQEILAEETGTRRDLRDQPLPDAQLTWFTDGSSYIIEGKRVARAAAVVDDEQIIWASSLPEGTSAQKAELLALTQALRLAEGKKVNIYTDSRYAFATAHVHGTIYRQRGLLTSAGKEIKNKEEILSLLEAVHLPKKVAIIHCPGHQKRGSRVAEGNQRADREAKQAAQGLNILSLSGEKTRPHPEDAVYPSIRNFEYSEPDLERMDRLGFRLETPEGIRETSEGKRILPEKQAIIFLRHLHKLTHLGPKHLKTIVQSSPYYIMKLGELADTTVKECKPCQMVNAQPSKLSQGKRLRGDRPGSYWEIDFTEVKPARYGYRYLLVFIDTFSGWVEAFPTKKETAQVVAKTILEDIFPRFGVPKVIGSDNGPAFVAQVSQGLAKILGLDWKLHCAYRPQSSGQVERMNKTLKEVMTKLSLETGITDWTVLLPFALFRVCNTPGSLKLTPFEILYGAHPPLITIQHLPSPESYSSQSLYTRLKALETVQREVWNRLAEAYKPGDLQVPHQFQVGDSVYIRRHRAASLEPRWKGPYIVLLTTPTAVKVDGIATWIHASHVKPAPPPDPAWKVEKMDNPLKLRIHRVPAPVDVLPADN</sequence>